<keyword evidence="1" id="KW-0732">Signal</keyword>
<comment type="caution">
    <text evidence="4">The sequence shown here is derived from an EMBL/GenBank/DDBJ whole genome shotgun (WGS) entry which is preliminary data.</text>
</comment>
<name>A0A2T3JBM1_9GAMM</name>
<dbReference type="SUPFAM" id="SSF53649">
    <property type="entry name" value="Alkaline phosphatase-like"/>
    <property type="match status" value="1"/>
</dbReference>
<reference evidence="4 5" key="1">
    <citation type="submission" date="2018-01" db="EMBL/GenBank/DDBJ databases">
        <title>Whole genome sequencing of Histamine producing bacteria.</title>
        <authorList>
            <person name="Butler K."/>
        </authorList>
    </citation>
    <scope>NUCLEOTIDE SEQUENCE [LARGE SCALE GENOMIC DNA]</scope>
    <source>
        <strain evidence="4 5">JCM 12947</strain>
    </source>
</reference>
<dbReference type="Pfam" id="PF00884">
    <property type="entry name" value="Sulfatase"/>
    <property type="match status" value="1"/>
</dbReference>
<dbReference type="CDD" id="cd16035">
    <property type="entry name" value="sulfatase_like"/>
    <property type="match status" value="1"/>
</dbReference>
<dbReference type="NCBIfam" id="TIGR01409">
    <property type="entry name" value="TAT_signal_seq"/>
    <property type="match status" value="1"/>
</dbReference>
<dbReference type="PANTHER" id="PTHR46615">
    <property type="entry name" value="ARYLSULFATASE K"/>
    <property type="match status" value="1"/>
</dbReference>
<evidence type="ECO:0000313" key="4">
    <source>
        <dbReference type="EMBL" id="PSU46218.1"/>
    </source>
</evidence>
<evidence type="ECO:0000259" key="3">
    <source>
        <dbReference type="Pfam" id="PF00884"/>
    </source>
</evidence>
<dbReference type="GO" id="GO:0004065">
    <property type="term" value="F:arylsulfatase activity"/>
    <property type="evidence" value="ECO:0007669"/>
    <property type="project" value="TreeGrafter"/>
</dbReference>
<evidence type="ECO:0000256" key="1">
    <source>
        <dbReference type="ARBA" id="ARBA00022729"/>
    </source>
</evidence>
<dbReference type="Proteomes" id="UP000240987">
    <property type="component" value="Unassembled WGS sequence"/>
</dbReference>
<dbReference type="OrthoDB" id="9803751at2"/>
<dbReference type="InterPro" id="IPR051849">
    <property type="entry name" value="GAG-degrading_sulfatase"/>
</dbReference>
<dbReference type="EMBL" id="PYMJ01000023">
    <property type="protein sequence ID" value="PSU46218.1"/>
    <property type="molecule type" value="Genomic_DNA"/>
</dbReference>
<keyword evidence="5" id="KW-1185">Reference proteome</keyword>
<evidence type="ECO:0000313" key="5">
    <source>
        <dbReference type="Proteomes" id="UP000240987"/>
    </source>
</evidence>
<dbReference type="AlphaFoldDB" id="A0A2T3JBM1"/>
<dbReference type="InterPro" id="IPR017850">
    <property type="entry name" value="Alkaline_phosphatase_core_sf"/>
</dbReference>
<dbReference type="GO" id="GO:0015024">
    <property type="term" value="F:glucuronate-2-sulfatase activity"/>
    <property type="evidence" value="ECO:0007669"/>
    <property type="project" value="TreeGrafter"/>
</dbReference>
<feature type="domain" description="Sulfatase N-terminal" evidence="3">
    <location>
        <begin position="59"/>
        <end position="417"/>
    </location>
</feature>
<dbReference type="PANTHER" id="PTHR46615:SF1">
    <property type="entry name" value="ARYLSULFATASE K"/>
    <property type="match status" value="1"/>
</dbReference>
<evidence type="ECO:0000256" key="2">
    <source>
        <dbReference type="SAM" id="MobiDB-lite"/>
    </source>
</evidence>
<feature type="region of interest" description="Disordered" evidence="2">
    <location>
        <begin position="38"/>
        <end position="57"/>
    </location>
</feature>
<dbReference type="RefSeq" id="WP_107244201.1">
    <property type="nucleotide sequence ID" value="NZ_PYMJ01000023.1"/>
</dbReference>
<dbReference type="Gene3D" id="3.40.720.10">
    <property type="entry name" value="Alkaline Phosphatase, subunit A"/>
    <property type="match status" value="1"/>
</dbReference>
<gene>
    <name evidence="4" type="ORF">C9J12_19295</name>
</gene>
<protein>
    <submittedName>
        <fullName evidence="4">Twin-arginine translocation pathway signal protein</fullName>
    </submittedName>
</protein>
<accession>A0A2T3JBM1</accession>
<dbReference type="InterPro" id="IPR006311">
    <property type="entry name" value="TAT_signal"/>
</dbReference>
<organism evidence="4 5">
    <name type="scientific">Photobacterium frigidiphilum</name>
    <dbReference type="NCBI Taxonomy" id="264736"/>
    <lineage>
        <taxon>Bacteria</taxon>
        <taxon>Pseudomonadati</taxon>
        <taxon>Pseudomonadota</taxon>
        <taxon>Gammaproteobacteria</taxon>
        <taxon>Vibrionales</taxon>
        <taxon>Vibrionaceae</taxon>
        <taxon>Photobacterium</taxon>
    </lineage>
</organism>
<dbReference type="InterPro" id="IPR019546">
    <property type="entry name" value="TAT_signal_bac_arc"/>
</dbReference>
<sequence>MGNDNESKLSRRDFLKNAGLAALATGVGGSLIGPQSVNAQAEHAESKGMPKQPSAGPYNILMIVTDQERHMTPEELPEGYQLPGHQRLAKHGVVFDNHQVGSCVCTPSRSVIYTGQHIQNNGMFDNTNFPWSGSMSTDIDTIGDLLRKEGYYTAYKGKWHLTEEFETANELHFPQKILVEEMEQYGFSDYFGIGDIIAHTEGGYLHDEVISAMSRSWLRGKADQLRQENKPWFLAVNLINPHDVMYYNTDLPGQAQHSGGVMMRMNREPNNPLYQKEWNVSLPESRSQLIQEKGRPTAHLDYMLSRGAMVGVVPNVDERWQRLNNYYLNCVRDVDNRIVEILDELDNLGIADNTIVIFTADHGELAGAHGLSGKGATAYREQNNVPFTISHPAFEGNKRCKAVTSHVDIATTLLSIARGKTVSVKDLPGKDITTLLGNPEAAAIDALRVGALYNYNMLAYLDAAFFTNINKFFAEGGKPEEIANQGFRPNLKKRGAIRSICDGQYKFNRYFSPLEHHIPRSIEQLFAYNDVELFDLKNDPLEMKNLSLDYQKYGDLILTMNNKLNLLIEQEVGEDIGQMLPGDDDVGWRLSPDIKHLRL</sequence>
<dbReference type="InterPro" id="IPR000917">
    <property type="entry name" value="Sulfatase_N"/>
</dbReference>
<proteinExistence type="predicted"/>
<dbReference type="PROSITE" id="PS51318">
    <property type="entry name" value="TAT"/>
    <property type="match status" value="1"/>
</dbReference>